<proteinExistence type="predicted"/>
<keyword evidence="2" id="KW-1185">Reference proteome</keyword>
<dbReference type="InterPro" id="IPR016032">
    <property type="entry name" value="Sig_transdc_resp-reg_C-effctor"/>
</dbReference>
<dbReference type="Proteomes" id="UP000671960">
    <property type="component" value="Chromosome"/>
</dbReference>
<dbReference type="SUPFAM" id="SSF46894">
    <property type="entry name" value="C-terminal effector domain of the bipartite response regulators"/>
    <property type="match status" value="1"/>
</dbReference>
<accession>A0ABX7US85</accession>
<evidence type="ECO:0000313" key="1">
    <source>
        <dbReference type="EMBL" id="QTF08586.1"/>
    </source>
</evidence>
<name>A0ABX7US85_9GAMM</name>
<organism evidence="1 2">
    <name type="scientific">Brenneria izadpanahii</name>
    <dbReference type="NCBI Taxonomy" id="2722756"/>
    <lineage>
        <taxon>Bacteria</taxon>
        <taxon>Pseudomonadati</taxon>
        <taxon>Pseudomonadota</taxon>
        <taxon>Gammaproteobacteria</taxon>
        <taxon>Enterobacterales</taxon>
        <taxon>Pectobacteriaceae</taxon>
        <taxon>Brenneria</taxon>
    </lineage>
</organism>
<protein>
    <submittedName>
        <fullName evidence="1">Helix-turn-helix transcriptional regulator</fullName>
    </submittedName>
</protein>
<dbReference type="RefSeq" id="WP_208226917.1">
    <property type="nucleotide sequence ID" value="NZ_CP050854.1"/>
</dbReference>
<sequence length="378" mass="42632">MKKQSLDDDVIEIAYILESAAWGEITWEEVLKRMAEIIPGTSLHSVHHEPSASKALTLSWYGVDDAIADSYRRYYISINPWAPILTARPSGTVFVSEKEMPAYTFKNTEYYCDYHAKLGKRIAWAGIKIDVGPQDNFFLCFNYSLNASRMLDSHCFRLLSAIKMPLLRVLAAEKRVSNIRQRVAAEAAISLSLADASLVVDEKMKLFEMNLRAEAFISQGDFVRCRQGIISFRNNALNNIVAEKVRVLNGSPLGPPQMLGVQWGFKNLIIKFTRVSRDLGKPLLNTPALILISIIDASLHKGELDINLLKNLYKVTDTEAKLCHLLAKGFSLIESAEMIGITYEHARQRIKIILGKTGTKNKTELTSLLNQLICWIYY</sequence>
<reference evidence="1 2" key="1">
    <citation type="submission" date="2020-03" db="EMBL/GenBank/DDBJ databases">
        <authorList>
            <person name="Bakhshi Ganjeh M."/>
        </authorList>
    </citation>
    <scope>NUCLEOTIDE SEQUENCE [LARGE SCALE GENOMIC DNA]</scope>
    <source>
        <strain evidence="2">Iran 50</strain>
    </source>
</reference>
<gene>
    <name evidence="1" type="ORF">HC231_12215</name>
</gene>
<dbReference type="EMBL" id="CP050854">
    <property type="protein sequence ID" value="QTF08586.1"/>
    <property type="molecule type" value="Genomic_DNA"/>
</dbReference>
<evidence type="ECO:0000313" key="2">
    <source>
        <dbReference type="Proteomes" id="UP000671960"/>
    </source>
</evidence>